<dbReference type="GO" id="GO:0003887">
    <property type="term" value="F:DNA-directed DNA polymerase activity"/>
    <property type="evidence" value="ECO:0007669"/>
    <property type="project" value="UniProtKB-UniRule"/>
</dbReference>
<evidence type="ECO:0000256" key="1">
    <source>
        <dbReference type="ARBA" id="ARBA00008323"/>
    </source>
</evidence>
<reference evidence="15" key="1">
    <citation type="submission" date="2023-03" db="EMBL/GenBank/DDBJ databases">
        <title>Massive genome expansion in bonnet fungi (Mycena s.s.) driven by repeated elements and novel gene families across ecological guilds.</title>
        <authorList>
            <consortium name="Lawrence Berkeley National Laboratory"/>
            <person name="Harder C.B."/>
            <person name="Miyauchi S."/>
            <person name="Viragh M."/>
            <person name="Kuo A."/>
            <person name="Thoen E."/>
            <person name="Andreopoulos B."/>
            <person name="Lu D."/>
            <person name="Skrede I."/>
            <person name="Drula E."/>
            <person name="Henrissat B."/>
            <person name="Morin E."/>
            <person name="Kohler A."/>
            <person name="Barry K."/>
            <person name="LaButti K."/>
            <person name="Morin E."/>
            <person name="Salamov A."/>
            <person name="Lipzen A."/>
            <person name="Mereny Z."/>
            <person name="Hegedus B."/>
            <person name="Baldrian P."/>
            <person name="Stursova M."/>
            <person name="Weitz H."/>
            <person name="Taylor A."/>
            <person name="Grigoriev I.V."/>
            <person name="Nagy L.G."/>
            <person name="Martin F."/>
            <person name="Kauserud H."/>
        </authorList>
    </citation>
    <scope>NUCLEOTIDE SEQUENCE</scope>
    <source>
        <strain evidence="15">CBHHK002</strain>
    </source>
</reference>
<dbReference type="Pfam" id="PF14792">
    <property type="entry name" value="DNA_pol_B_palm"/>
    <property type="match status" value="1"/>
</dbReference>
<keyword evidence="2" id="KW-0237">DNA synthesis</keyword>
<dbReference type="EC" id="2.7.7.7" evidence="12"/>
<keyword evidence="12" id="KW-0539">Nucleus</keyword>
<evidence type="ECO:0000313" key="15">
    <source>
        <dbReference type="EMBL" id="KAJ7367339.1"/>
    </source>
</evidence>
<evidence type="ECO:0000256" key="8">
    <source>
        <dbReference type="ARBA" id="ARBA00023125"/>
    </source>
</evidence>
<keyword evidence="4 12" id="KW-0548">Nucleotidyltransferase</keyword>
<comment type="caution">
    <text evidence="15">The sequence shown here is derived from an EMBL/GenBank/DDBJ whole genome shotgun (WGS) entry which is preliminary data.</text>
</comment>
<dbReference type="GO" id="GO:0006260">
    <property type="term" value="P:DNA replication"/>
    <property type="evidence" value="ECO:0007669"/>
    <property type="project" value="UniProtKB-KW"/>
</dbReference>
<comment type="function">
    <text evidence="12">DNA polymerase that functions in several pathways of DNA repair. Involved in base excision repair (BER) responsible for repair of lesions that give rise to abasic (AP) sites in DNA. Also contributes to DNA double-strand break repair by non-homologous end joining and homologous recombination. Has both template-dependent and template-independent (terminal transferase) DNA polymerase activities. Has also a 5'-deoxyribose-5-phosphate lyase (dRP lyase) activity.</text>
</comment>
<dbReference type="InterPro" id="IPR022312">
    <property type="entry name" value="DNA_pol_X"/>
</dbReference>
<dbReference type="GO" id="GO:0005634">
    <property type="term" value="C:nucleus"/>
    <property type="evidence" value="ECO:0007669"/>
    <property type="project" value="UniProtKB-SubCell"/>
</dbReference>
<dbReference type="InterPro" id="IPR043519">
    <property type="entry name" value="NT_sf"/>
</dbReference>
<dbReference type="EMBL" id="JARIHO010000002">
    <property type="protein sequence ID" value="KAJ7367339.1"/>
    <property type="molecule type" value="Genomic_DNA"/>
</dbReference>
<dbReference type="SMART" id="SM00483">
    <property type="entry name" value="POLXc"/>
    <property type="match status" value="1"/>
</dbReference>
<dbReference type="PANTHER" id="PTHR11276:SF28">
    <property type="entry name" value="DNA POLYMERASE LAMBDA"/>
    <property type="match status" value="1"/>
</dbReference>
<dbReference type="InterPro" id="IPR028207">
    <property type="entry name" value="DNA_pol_B_palm_palm"/>
</dbReference>
<organism evidence="15 16">
    <name type="scientific">Mycena albidolilacea</name>
    <dbReference type="NCBI Taxonomy" id="1033008"/>
    <lineage>
        <taxon>Eukaryota</taxon>
        <taxon>Fungi</taxon>
        <taxon>Dikarya</taxon>
        <taxon>Basidiomycota</taxon>
        <taxon>Agaricomycotina</taxon>
        <taxon>Agaricomycetes</taxon>
        <taxon>Agaricomycetidae</taxon>
        <taxon>Agaricales</taxon>
        <taxon>Marasmiineae</taxon>
        <taxon>Mycenaceae</taxon>
        <taxon>Mycena</taxon>
    </lineage>
</organism>
<evidence type="ECO:0000256" key="9">
    <source>
        <dbReference type="ARBA" id="ARBA00023204"/>
    </source>
</evidence>
<evidence type="ECO:0000256" key="11">
    <source>
        <dbReference type="ARBA" id="ARBA00049244"/>
    </source>
</evidence>
<evidence type="ECO:0000256" key="13">
    <source>
        <dbReference type="SAM" id="MobiDB-lite"/>
    </source>
</evidence>
<evidence type="ECO:0000256" key="10">
    <source>
        <dbReference type="ARBA" id="ARBA00023239"/>
    </source>
</evidence>
<evidence type="ECO:0000259" key="14">
    <source>
        <dbReference type="SMART" id="SM00483"/>
    </source>
</evidence>
<keyword evidence="10" id="KW-0456">Lyase</keyword>
<evidence type="ECO:0000256" key="5">
    <source>
        <dbReference type="ARBA" id="ARBA00022705"/>
    </source>
</evidence>
<evidence type="ECO:0000256" key="4">
    <source>
        <dbReference type="ARBA" id="ARBA00022695"/>
    </source>
</evidence>
<dbReference type="SUPFAM" id="SSF81585">
    <property type="entry name" value="PsbU/PolX domain-like"/>
    <property type="match status" value="1"/>
</dbReference>
<dbReference type="GO" id="GO:0016829">
    <property type="term" value="F:lyase activity"/>
    <property type="evidence" value="ECO:0007669"/>
    <property type="project" value="UniProtKB-KW"/>
</dbReference>
<evidence type="ECO:0000256" key="7">
    <source>
        <dbReference type="ARBA" id="ARBA00022932"/>
    </source>
</evidence>
<dbReference type="InterPro" id="IPR018944">
    <property type="entry name" value="DNA_pol_lambd_fingers_domain"/>
</dbReference>
<dbReference type="SUPFAM" id="SSF81301">
    <property type="entry name" value="Nucleotidyltransferase"/>
    <property type="match status" value="1"/>
</dbReference>
<comment type="catalytic activity">
    <reaction evidence="11 12">
        <text>DNA(n) + a 2'-deoxyribonucleoside 5'-triphosphate = DNA(n+1) + diphosphate</text>
        <dbReference type="Rhea" id="RHEA:22508"/>
        <dbReference type="Rhea" id="RHEA-COMP:17339"/>
        <dbReference type="Rhea" id="RHEA-COMP:17340"/>
        <dbReference type="ChEBI" id="CHEBI:33019"/>
        <dbReference type="ChEBI" id="CHEBI:61560"/>
        <dbReference type="ChEBI" id="CHEBI:173112"/>
        <dbReference type="EC" id="2.7.7.7"/>
    </reaction>
</comment>
<dbReference type="GO" id="GO:0046872">
    <property type="term" value="F:metal ion binding"/>
    <property type="evidence" value="ECO:0007669"/>
    <property type="project" value="UniProtKB-UniRule"/>
</dbReference>
<dbReference type="PRINTS" id="PR00869">
    <property type="entry name" value="DNAPOLX"/>
</dbReference>
<keyword evidence="16" id="KW-1185">Reference proteome</keyword>
<keyword evidence="5" id="KW-0235">DNA replication</keyword>
<dbReference type="InterPro" id="IPR029398">
    <property type="entry name" value="PolB_thumb"/>
</dbReference>
<dbReference type="InterPro" id="IPR010996">
    <property type="entry name" value="HHH_MUS81"/>
</dbReference>
<proteinExistence type="inferred from homology"/>
<dbReference type="InterPro" id="IPR037160">
    <property type="entry name" value="DNA_Pol_thumb_sf"/>
</dbReference>
<dbReference type="PROSITE" id="PS00522">
    <property type="entry name" value="DNA_POLYMERASE_X"/>
    <property type="match status" value="1"/>
</dbReference>
<evidence type="ECO:0000256" key="2">
    <source>
        <dbReference type="ARBA" id="ARBA00022634"/>
    </source>
</evidence>
<dbReference type="SUPFAM" id="SSF47802">
    <property type="entry name" value="DNA polymerase beta, N-terminal domain-like"/>
    <property type="match status" value="1"/>
</dbReference>
<dbReference type="GO" id="GO:0006303">
    <property type="term" value="P:double-strand break repair via nonhomologous end joining"/>
    <property type="evidence" value="ECO:0007669"/>
    <property type="project" value="TreeGrafter"/>
</dbReference>
<keyword evidence="7 12" id="KW-0239">DNA-directed DNA polymerase</keyword>
<dbReference type="PANTHER" id="PTHR11276">
    <property type="entry name" value="DNA POLYMERASE TYPE-X FAMILY MEMBER"/>
    <property type="match status" value="1"/>
</dbReference>
<evidence type="ECO:0000256" key="3">
    <source>
        <dbReference type="ARBA" id="ARBA00022679"/>
    </source>
</evidence>
<feature type="domain" description="DNA-directed DNA polymerase X" evidence="14">
    <location>
        <begin position="25"/>
        <end position="414"/>
    </location>
</feature>
<comment type="similarity">
    <text evidence="1 12">Belongs to the DNA polymerase type-X family.</text>
</comment>
<feature type="region of interest" description="Disordered" evidence="13">
    <location>
        <begin position="232"/>
        <end position="255"/>
    </location>
</feature>
<accession>A0AAD7F3W6</accession>
<dbReference type="PRINTS" id="PR00870">
    <property type="entry name" value="DNAPOLXBETA"/>
</dbReference>
<dbReference type="InterPro" id="IPR002008">
    <property type="entry name" value="DNA_pol_X_beta-like"/>
</dbReference>
<dbReference type="Gene3D" id="1.10.150.20">
    <property type="entry name" value="5' to 3' exonuclease, C-terminal subdomain"/>
    <property type="match status" value="1"/>
</dbReference>
<dbReference type="Proteomes" id="UP001218218">
    <property type="component" value="Unassembled WGS sequence"/>
</dbReference>
<dbReference type="InterPro" id="IPR019843">
    <property type="entry name" value="DNA_pol-X_BS"/>
</dbReference>
<gene>
    <name evidence="15" type="ORF">DFH08DRAFT_837196</name>
</gene>
<keyword evidence="8" id="KW-0238">DNA-binding</keyword>
<dbReference type="InterPro" id="IPR027421">
    <property type="entry name" value="DNA_pol_lamdba_lyase_dom_sf"/>
</dbReference>
<evidence type="ECO:0000256" key="12">
    <source>
        <dbReference type="RuleBase" id="RU366014"/>
    </source>
</evidence>
<dbReference type="InterPro" id="IPR002054">
    <property type="entry name" value="DNA-dir_DNA_pol_X"/>
</dbReference>
<dbReference type="AlphaFoldDB" id="A0AAD7F3W6"/>
<name>A0AAD7F3W6_9AGAR</name>
<dbReference type="Gene3D" id="1.10.150.110">
    <property type="entry name" value="DNA polymerase beta, N-terminal domain-like"/>
    <property type="match status" value="1"/>
</dbReference>
<dbReference type="Pfam" id="PF10391">
    <property type="entry name" value="DNA_pol_lambd_f"/>
    <property type="match status" value="1"/>
</dbReference>
<dbReference type="GO" id="GO:0003677">
    <property type="term" value="F:DNA binding"/>
    <property type="evidence" value="ECO:0007669"/>
    <property type="project" value="UniProtKB-UniRule"/>
</dbReference>
<sequence>MLLARSRVALPLLRASSRAYAVKADGPNHAILEMLKSNKEEEAQRSDKNPYKIRAFTDAIRVIGQLDHPIRSASEAKTLKGVGAGIHRRIQDFFETAGNTPAEITSEALVQLKQDRVARAELEQISGIGPVKARQLVAAGCRTLEQLQKTPEYLDMLSNVQRVGVTYFHHIEARVSRVEAETLAQCIRDVLSPKYEVIIGGSYRRGAPTSSDIDLIFLHPDHVHVPFPTVYPAHVDPPPGTAKRKNGNGTTGTRPPSFLQGDVLPILQSRGILAATLSSGDLKWQGMVLLPDPDAAIKDDQLAERKRRMMAIEKGEGLYRRADINFVAQKSRGAALLALTGDTDFNRDLRIRASKIGLHLNEFGMWRWNDNEEERGGGGSNEEEPGFWELVRAETEAEVLEELGMEYVEPVKRNFAALAKGVVAARGKDKKRP</sequence>
<comment type="subcellular location">
    <subcellularLocation>
        <location evidence="12">Nucleus</location>
    </subcellularLocation>
</comment>
<keyword evidence="3 12" id="KW-0808">Transferase</keyword>
<evidence type="ECO:0000256" key="6">
    <source>
        <dbReference type="ARBA" id="ARBA00022763"/>
    </source>
</evidence>
<keyword evidence="9 12" id="KW-0234">DNA repair</keyword>
<keyword evidence="6 12" id="KW-0227">DNA damage</keyword>
<dbReference type="Pfam" id="PF14791">
    <property type="entry name" value="DNA_pol_B_thumb"/>
    <property type="match status" value="1"/>
</dbReference>
<evidence type="ECO:0000313" key="16">
    <source>
        <dbReference type="Proteomes" id="UP001218218"/>
    </source>
</evidence>
<dbReference type="Gene3D" id="3.30.210.10">
    <property type="entry name" value="DNA polymerase, thumb domain"/>
    <property type="match status" value="1"/>
</dbReference>
<protein>
    <recommendedName>
        <fullName evidence="12">DNA polymerase</fullName>
        <ecNumber evidence="12">2.7.7.7</ecNumber>
    </recommendedName>
</protein>
<dbReference type="Gene3D" id="3.30.460.10">
    <property type="entry name" value="Beta Polymerase, domain 2"/>
    <property type="match status" value="1"/>
</dbReference>
<dbReference type="Pfam" id="PF14716">
    <property type="entry name" value="HHH_8"/>
    <property type="match status" value="1"/>
</dbReference>